<dbReference type="EMBL" id="MU393421">
    <property type="protein sequence ID" value="KAI4871192.1"/>
    <property type="molecule type" value="Genomic_DNA"/>
</dbReference>
<name>A0ACB9ZHF9_9PEZI</name>
<proteinExistence type="predicted"/>
<keyword evidence="2" id="KW-1185">Reference proteome</keyword>
<comment type="caution">
    <text evidence="1">The sequence shown here is derived from an EMBL/GenBank/DDBJ whole genome shotgun (WGS) entry which is preliminary data.</text>
</comment>
<dbReference type="Proteomes" id="UP001497700">
    <property type="component" value="Unassembled WGS sequence"/>
</dbReference>
<gene>
    <name evidence="1" type="ORF">F4820DRAFT_401799</name>
</gene>
<evidence type="ECO:0000313" key="1">
    <source>
        <dbReference type="EMBL" id="KAI4871192.1"/>
    </source>
</evidence>
<evidence type="ECO:0000313" key="2">
    <source>
        <dbReference type="Proteomes" id="UP001497700"/>
    </source>
</evidence>
<protein>
    <submittedName>
        <fullName evidence="1">Uncharacterized protein</fullName>
    </submittedName>
</protein>
<organism evidence="1 2">
    <name type="scientific">Hypoxylon rubiginosum</name>
    <dbReference type="NCBI Taxonomy" id="110542"/>
    <lineage>
        <taxon>Eukaryota</taxon>
        <taxon>Fungi</taxon>
        <taxon>Dikarya</taxon>
        <taxon>Ascomycota</taxon>
        <taxon>Pezizomycotina</taxon>
        <taxon>Sordariomycetes</taxon>
        <taxon>Xylariomycetidae</taxon>
        <taxon>Xylariales</taxon>
        <taxon>Hypoxylaceae</taxon>
        <taxon>Hypoxylon</taxon>
    </lineage>
</organism>
<reference evidence="1 2" key="1">
    <citation type="journal article" date="2022" name="New Phytol.">
        <title>Ecological generalism drives hyperdiversity of secondary metabolite gene clusters in xylarialean endophytes.</title>
        <authorList>
            <person name="Franco M.E.E."/>
            <person name="Wisecaver J.H."/>
            <person name="Arnold A.E."/>
            <person name="Ju Y.M."/>
            <person name="Slot J.C."/>
            <person name="Ahrendt S."/>
            <person name="Moore L.P."/>
            <person name="Eastman K.E."/>
            <person name="Scott K."/>
            <person name="Konkel Z."/>
            <person name="Mondo S.J."/>
            <person name="Kuo A."/>
            <person name="Hayes R.D."/>
            <person name="Haridas S."/>
            <person name="Andreopoulos B."/>
            <person name="Riley R."/>
            <person name="LaButti K."/>
            <person name="Pangilinan J."/>
            <person name="Lipzen A."/>
            <person name="Amirebrahimi M."/>
            <person name="Yan J."/>
            <person name="Adam C."/>
            <person name="Keymanesh K."/>
            <person name="Ng V."/>
            <person name="Louie K."/>
            <person name="Northen T."/>
            <person name="Drula E."/>
            <person name="Henrissat B."/>
            <person name="Hsieh H.M."/>
            <person name="Youens-Clark K."/>
            <person name="Lutzoni F."/>
            <person name="Miadlikowska J."/>
            <person name="Eastwood D.C."/>
            <person name="Hamelin R.C."/>
            <person name="Grigoriev I.V."/>
            <person name="U'Ren J.M."/>
        </authorList>
    </citation>
    <scope>NUCLEOTIDE SEQUENCE [LARGE SCALE GENOMIC DNA]</scope>
    <source>
        <strain evidence="1 2">CBS 119005</strain>
    </source>
</reference>
<accession>A0ACB9ZHF9</accession>
<sequence>MPSNNGFDPSNGDLTPTTNPPWPNITPIQQAQIERKLFEEGAAIHLDRLPIRSGGFLGGYPVTTYIIMKVLRSANAVQRPLTAGEVDATSEAAAISSRYASWLNPLTFAGSLCFSWVTRKSYSFAFIRPKAFNPLVFPSKRAPLFRDITAVRAWQTIRVLTYLPPFWLVNAIFFASMTETTYEAHVMRDPRLTAWRQEVKTNSLKNASARAQQRNIPVRGGTEIPRRQHPSESGDQASQHGGREPYTSQPDNAFGGSGSAPGTGATSPTPRPTWTRAAQSQAPPSSQPRDDVSDLFEDDDGSPVSASARRAEAQQARSTQGSSSWDRLRQQAQSGSAQWTRGDSSGQERGWGQLRQDKTQNTKEVPRNTEGFAYTKEEEEKEQKNYEKEQAQKEFDALLEAERRGDSGRR</sequence>